<dbReference type="RefSeq" id="WP_089371730.1">
    <property type="nucleotide sequence ID" value="NZ_BMEP01000001.1"/>
</dbReference>
<accession>A0A238ZQH3</accession>
<dbReference type="Proteomes" id="UP000198379">
    <property type="component" value="Unassembled WGS sequence"/>
</dbReference>
<reference evidence="1 2" key="1">
    <citation type="submission" date="2017-06" db="EMBL/GenBank/DDBJ databases">
        <authorList>
            <person name="Kim H.J."/>
            <person name="Triplett B.A."/>
        </authorList>
    </citation>
    <scope>NUCLEOTIDE SEQUENCE [LARGE SCALE GENOMIC DNA]</scope>
    <source>
        <strain evidence="1 2">DSM 25597</strain>
    </source>
</reference>
<dbReference type="EMBL" id="FZNY01000003">
    <property type="protein sequence ID" value="SNR85439.1"/>
    <property type="molecule type" value="Genomic_DNA"/>
</dbReference>
<dbReference type="GO" id="GO:0006629">
    <property type="term" value="P:lipid metabolic process"/>
    <property type="evidence" value="ECO:0007669"/>
    <property type="project" value="InterPro"/>
</dbReference>
<proteinExistence type="predicted"/>
<evidence type="ECO:0008006" key="3">
    <source>
        <dbReference type="Google" id="ProtNLM"/>
    </source>
</evidence>
<dbReference type="InterPro" id="IPR051057">
    <property type="entry name" value="PI-PLC_domain"/>
</dbReference>
<gene>
    <name evidence="1" type="ORF">SAMN06265376_103423</name>
</gene>
<name>A0A238ZQH3_9FLAO</name>
<dbReference type="AlphaFoldDB" id="A0A238ZQH3"/>
<dbReference type="PROSITE" id="PS50007">
    <property type="entry name" value="PIPLC_X_DOMAIN"/>
    <property type="match status" value="1"/>
</dbReference>
<organism evidence="1 2">
    <name type="scientific">Dokdonia pacifica</name>
    <dbReference type="NCBI Taxonomy" id="1627892"/>
    <lineage>
        <taxon>Bacteria</taxon>
        <taxon>Pseudomonadati</taxon>
        <taxon>Bacteroidota</taxon>
        <taxon>Flavobacteriia</taxon>
        <taxon>Flavobacteriales</taxon>
        <taxon>Flavobacteriaceae</taxon>
        <taxon>Dokdonia</taxon>
    </lineage>
</organism>
<keyword evidence="2" id="KW-1185">Reference proteome</keyword>
<dbReference type="Gene3D" id="3.20.20.190">
    <property type="entry name" value="Phosphatidylinositol (PI) phosphodiesterase"/>
    <property type="match status" value="1"/>
</dbReference>
<dbReference type="InterPro" id="IPR017946">
    <property type="entry name" value="PLC-like_Pdiesterase_TIM-brl"/>
</dbReference>
<sequence>MDISNPSKWMSTVNGNLTLKDICMPASHDSGMYALDIDGKMIISPFIAFPLETRLGLTQSKSIKEQLRLGVRYFDFRVERLWELTAFGHVLRFYHGESWFKKVNSVKLDQALEDIKKFLQNEGQDETVVIMYSHFYMNKDKGTELFFDDYINKKEYGKNYQLSRDVVNGRKLNTIPLKELRGKIVSIIDDGEKEFSYKKIKNNNVYRRSEFFSLYDNYANKTTFEKMRADQIAKFSELESPEELFCLNWTLTNNGSMTWDNKSEADRINPQIIQPDEFTNKNLLQPNSHGNIVNILSVDYVDSWALEVCEKIFYSKK</sequence>
<dbReference type="SUPFAM" id="SSF51695">
    <property type="entry name" value="PLC-like phosphodiesterases"/>
    <property type="match status" value="1"/>
</dbReference>
<dbReference type="PANTHER" id="PTHR13593:SF113">
    <property type="entry name" value="SI:DKEY-266F7.9"/>
    <property type="match status" value="1"/>
</dbReference>
<dbReference type="PANTHER" id="PTHR13593">
    <property type="match status" value="1"/>
</dbReference>
<dbReference type="GO" id="GO:0008081">
    <property type="term" value="F:phosphoric diester hydrolase activity"/>
    <property type="evidence" value="ECO:0007669"/>
    <property type="project" value="InterPro"/>
</dbReference>
<evidence type="ECO:0000313" key="2">
    <source>
        <dbReference type="Proteomes" id="UP000198379"/>
    </source>
</evidence>
<dbReference type="OrthoDB" id="2079904at2"/>
<evidence type="ECO:0000313" key="1">
    <source>
        <dbReference type="EMBL" id="SNR85439.1"/>
    </source>
</evidence>
<protein>
    <recommendedName>
        <fullName evidence="3">Phosphatidylinositol diacylglycerol-lyase</fullName>
    </recommendedName>
</protein>